<gene>
    <name evidence="4 6" type="ORF">P152DRAFT_171731</name>
</gene>
<dbReference type="PROSITE" id="PS50102">
    <property type="entry name" value="RRM"/>
    <property type="match status" value="1"/>
</dbReference>
<feature type="compositionally biased region" description="Basic and acidic residues" evidence="2">
    <location>
        <begin position="971"/>
        <end position="984"/>
    </location>
</feature>
<evidence type="ECO:0000313" key="4">
    <source>
        <dbReference type="EMBL" id="KAF1809165.1"/>
    </source>
</evidence>
<feature type="compositionally biased region" description="Basic residues" evidence="2">
    <location>
        <begin position="785"/>
        <end position="794"/>
    </location>
</feature>
<evidence type="ECO:0000256" key="2">
    <source>
        <dbReference type="SAM" id="MobiDB-lite"/>
    </source>
</evidence>
<feature type="compositionally biased region" description="Low complexity" evidence="2">
    <location>
        <begin position="985"/>
        <end position="999"/>
    </location>
</feature>
<feature type="compositionally biased region" description="Polar residues" evidence="2">
    <location>
        <begin position="205"/>
        <end position="219"/>
    </location>
</feature>
<feature type="compositionally biased region" description="Basic and acidic residues" evidence="2">
    <location>
        <begin position="1136"/>
        <end position="1147"/>
    </location>
</feature>
<dbReference type="GeneID" id="54414665"/>
<evidence type="ECO:0000259" key="3">
    <source>
        <dbReference type="PROSITE" id="PS50102"/>
    </source>
</evidence>
<dbReference type="Gene3D" id="3.30.70.330">
    <property type="match status" value="1"/>
</dbReference>
<reference evidence="6" key="2">
    <citation type="submission" date="2020-04" db="EMBL/GenBank/DDBJ databases">
        <authorList>
            <consortium name="NCBI Genome Project"/>
        </authorList>
    </citation>
    <scope>NUCLEOTIDE SEQUENCE</scope>
    <source>
        <strain evidence="6">CBS 781.70</strain>
    </source>
</reference>
<dbReference type="InterPro" id="IPR035979">
    <property type="entry name" value="RBD_domain_sf"/>
</dbReference>
<feature type="compositionally biased region" description="Polar residues" evidence="2">
    <location>
        <begin position="329"/>
        <end position="341"/>
    </location>
</feature>
<dbReference type="Proteomes" id="UP000504638">
    <property type="component" value="Unplaced"/>
</dbReference>
<feature type="compositionally biased region" description="Low complexity" evidence="2">
    <location>
        <begin position="887"/>
        <end position="898"/>
    </location>
</feature>
<feature type="compositionally biased region" description="Polar residues" evidence="2">
    <location>
        <begin position="916"/>
        <end position="937"/>
    </location>
</feature>
<feature type="region of interest" description="Disordered" evidence="2">
    <location>
        <begin position="501"/>
        <end position="527"/>
    </location>
</feature>
<feature type="region of interest" description="Disordered" evidence="2">
    <location>
        <begin position="651"/>
        <end position="799"/>
    </location>
</feature>
<reference evidence="4 6" key="1">
    <citation type="submission" date="2020-01" db="EMBL/GenBank/DDBJ databases">
        <authorList>
            <consortium name="DOE Joint Genome Institute"/>
            <person name="Haridas S."/>
            <person name="Albert R."/>
            <person name="Binder M."/>
            <person name="Bloem J."/>
            <person name="Labutti K."/>
            <person name="Salamov A."/>
            <person name="Andreopoulos B."/>
            <person name="Baker S.E."/>
            <person name="Barry K."/>
            <person name="Bills G."/>
            <person name="Bluhm B.H."/>
            <person name="Cannon C."/>
            <person name="Castanera R."/>
            <person name="Culley D.E."/>
            <person name="Daum C."/>
            <person name="Ezra D."/>
            <person name="Gonzalez J.B."/>
            <person name="Henrissat B."/>
            <person name="Kuo A."/>
            <person name="Liang C."/>
            <person name="Lipzen A."/>
            <person name="Lutzoni F."/>
            <person name="Magnuson J."/>
            <person name="Mondo S."/>
            <person name="Nolan M."/>
            <person name="Ohm R."/>
            <person name="Pangilinan J."/>
            <person name="Park H.-J."/>
            <person name="Ramirez L."/>
            <person name="Alfaro M."/>
            <person name="Sun H."/>
            <person name="Tritt A."/>
            <person name="Yoshinaga Y."/>
            <person name="Zwiers L.-H."/>
            <person name="Turgeon B.G."/>
            <person name="Goodwin S.B."/>
            <person name="Spatafora J.W."/>
            <person name="Crous P.W."/>
            <person name="Grigoriev I.V."/>
        </authorList>
    </citation>
    <scope>NUCLEOTIDE SEQUENCE</scope>
    <source>
        <strain evidence="4 6">CBS 781.70</strain>
    </source>
</reference>
<feature type="compositionally biased region" description="Basic and acidic residues" evidence="2">
    <location>
        <begin position="1269"/>
        <end position="1279"/>
    </location>
</feature>
<evidence type="ECO:0000313" key="5">
    <source>
        <dbReference type="Proteomes" id="UP000504638"/>
    </source>
</evidence>
<reference evidence="6" key="3">
    <citation type="submission" date="2025-04" db="UniProtKB">
        <authorList>
            <consortium name="RefSeq"/>
        </authorList>
    </citation>
    <scope>IDENTIFICATION</scope>
    <source>
        <strain evidence="6">CBS 781.70</strain>
    </source>
</reference>
<dbReference type="EMBL" id="ML975175">
    <property type="protein sequence ID" value="KAF1809165.1"/>
    <property type="molecule type" value="Genomic_DNA"/>
</dbReference>
<name>A0A6G1FTF9_9PEZI</name>
<feature type="compositionally biased region" description="Basic residues" evidence="2">
    <location>
        <begin position="1213"/>
        <end position="1226"/>
    </location>
</feature>
<sequence length="1303" mass="140004">MAAVPRTEGPPPQSVPMIARSDPQRDATQFSTFLMKTRATKCREVFFGTSVTQFFESSEIDIHGTTYLELVLRKIAVFNAGLVASFSVDWIHMHPEDVNTIARAGVKPQDIFSVPMISYHGLVFLTEAMKHIRGALQRTFDWQEREKRKPIAKATQRNTDREKENAATNVPNLAIGQQVIKNEQKTRFNKKKGYQVSGGYPAPLSNVSQGSIGQAQNRKPYSKRPPKNAACHDQGHMATPTIWVGPPKKDAETGLVLGGSSSSQQPTMVSSDYAGERSASTPLPPGVEKTTASGVTISKKLRRESRTSSLPRDFAPPQPLDSPGHSLPLQIQQQQPGSVSSFPSIGMSANQSVAAAATYPYPPHLAPHMQGPQVPGGFSSPNQANYQGLPNLPGAYVPTNAPSQGNAQAGRGYGQQPLWLKSSSTTIYQPVEMDHNSFKRFHANSGNENGRPESLRITKARGGQGNYPEGQAADQTGTKFGTSFENQFAQSGFIIDRKSSTTRQRNFHGRQGSVASSNEASGRSFVNPEPFPDLPAISNDLIVDVAKFGIGKSFIGSERQDVTTLWVGSLPEKATESELLAHFQTFVPSIQSVSVQGSVATTPYAWARFPSTSEARKALDLVHCTQFKDRNIVVQVGNRTLEEVLNSTPELLVDDSGPHSRPNQLADGAFRGQLSGYGVKPPPSQGGAGLQRRDSNWSHGRRGSSSGNIRWNGARPRSNTYQSTASQGSERRRGSSSAQDAVPTAVTYSPQDARSSLNSNPGNSQPDADSAIECSIDSQEIPSRKNSKKKKPRKGSFISTRSGSFASVRCEGGFSGDPAFSDVVIPEEAIGSTVETHSTAAKTIDGMAEENKTTQRDDMGPKPETCADGGDLKKKKNRYNPHRSRSRPSQSRARSHSALRQGTDSNKADSEITEELSASNTIGAPSSTAEAVQQQVEENNHKEVPAVIKVRDPHGEGQLKTSKLPPSLSHAVEDGLHSDTELEKASASSEASTVVPASELGHARSLSETDAAEFRSSKGSVSPASSLVEVKRSRGRITPAVPLPKFIRPNRPEGLTIKGAHHSRTASAQIIDPCNAGDKEMCKSSSRVLSLKIDSADHAPTADPLGDVRRRLVSADLASPMTPGTSRTFITAIDDRSSPETEFHTPPEGKQITSAASGPISDAESQATSEGKNPNFVAPLFFTKKSKQEGSTQNAGSIHPFAKQRKATQPQAPKKKKQAKKKRKTGRSTSSNSGDDSVWEKEKTGGSKMPKGGSDEGSVTDVVTVQGDSEIRGEGKDVAVDDDDASRISANSQKSYRDAVVAK</sequence>
<dbReference type="RefSeq" id="XP_033530796.1">
    <property type="nucleotide sequence ID" value="XM_033674095.1"/>
</dbReference>
<accession>A0A6G1FTF9</accession>
<evidence type="ECO:0000313" key="6">
    <source>
        <dbReference type="RefSeq" id="XP_033530796.1"/>
    </source>
</evidence>
<keyword evidence="5" id="KW-1185">Reference proteome</keyword>
<organism evidence="4">
    <name type="scientific">Eremomyces bilateralis CBS 781.70</name>
    <dbReference type="NCBI Taxonomy" id="1392243"/>
    <lineage>
        <taxon>Eukaryota</taxon>
        <taxon>Fungi</taxon>
        <taxon>Dikarya</taxon>
        <taxon>Ascomycota</taxon>
        <taxon>Pezizomycotina</taxon>
        <taxon>Dothideomycetes</taxon>
        <taxon>Dothideomycetes incertae sedis</taxon>
        <taxon>Eremomycetales</taxon>
        <taxon>Eremomycetaceae</taxon>
        <taxon>Eremomyces</taxon>
    </lineage>
</organism>
<feature type="compositionally biased region" description="Basic residues" evidence="2">
    <location>
        <begin position="873"/>
        <end position="886"/>
    </location>
</feature>
<dbReference type="InterPro" id="IPR000504">
    <property type="entry name" value="RRM_dom"/>
</dbReference>
<feature type="compositionally biased region" description="Polar residues" evidence="2">
    <location>
        <begin position="746"/>
        <end position="767"/>
    </location>
</feature>
<protein>
    <recommendedName>
        <fullName evidence="3">RRM domain-containing protein</fullName>
    </recommendedName>
</protein>
<proteinExistence type="predicted"/>
<dbReference type="SMART" id="SM00360">
    <property type="entry name" value="RRM"/>
    <property type="match status" value="1"/>
</dbReference>
<keyword evidence="1" id="KW-0694">RNA-binding</keyword>
<feature type="region of interest" description="Disordered" evidence="2">
    <location>
        <begin position="146"/>
        <end position="167"/>
    </location>
</feature>
<feature type="region of interest" description="Disordered" evidence="2">
    <location>
        <begin position="1"/>
        <end position="24"/>
    </location>
</feature>
<dbReference type="SUPFAM" id="SSF54928">
    <property type="entry name" value="RNA-binding domain, RBD"/>
    <property type="match status" value="1"/>
</dbReference>
<dbReference type="CDD" id="cd00590">
    <property type="entry name" value="RRM_SF"/>
    <property type="match status" value="1"/>
</dbReference>
<feature type="region of interest" description="Disordered" evidence="2">
    <location>
        <begin position="193"/>
        <end position="341"/>
    </location>
</feature>
<feature type="region of interest" description="Disordered" evidence="2">
    <location>
        <begin position="1136"/>
        <end position="1303"/>
    </location>
</feature>
<feature type="compositionally biased region" description="Basic and acidic residues" evidence="2">
    <location>
        <begin position="1001"/>
        <end position="1016"/>
    </location>
</feature>
<evidence type="ECO:0000256" key="1">
    <source>
        <dbReference type="PROSITE-ProRule" id="PRU00176"/>
    </source>
</evidence>
<feature type="compositionally biased region" description="Basic and acidic residues" evidence="2">
    <location>
        <begin position="849"/>
        <end position="861"/>
    </location>
</feature>
<feature type="domain" description="RRM" evidence="3">
    <location>
        <begin position="563"/>
        <end position="639"/>
    </location>
</feature>
<feature type="compositionally biased region" description="Polar residues" evidence="2">
    <location>
        <begin position="1163"/>
        <end position="1172"/>
    </location>
</feature>
<feature type="compositionally biased region" description="Basic and acidic residues" evidence="2">
    <location>
        <begin position="938"/>
        <end position="957"/>
    </location>
</feature>
<dbReference type="InterPro" id="IPR012677">
    <property type="entry name" value="Nucleotide-bd_a/b_plait_sf"/>
</dbReference>
<dbReference type="Pfam" id="PF00076">
    <property type="entry name" value="RRM_1"/>
    <property type="match status" value="1"/>
</dbReference>
<dbReference type="GO" id="GO:0003723">
    <property type="term" value="F:RNA binding"/>
    <property type="evidence" value="ECO:0007669"/>
    <property type="project" value="UniProtKB-UniRule"/>
</dbReference>
<feature type="region of interest" description="Disordered" evidence="2">
    <location>
        <begin position="832"/>
        <end position="1031"/>
    </location>
</feature>